<evidence type="ECO:0000313" key="2">
    <source>
        <dbReference type="Proteomes" id="UP001155034"/>
    </source>
</evidence>
<sequence>MMSSSNKPQIALLVSDPVPPNMEVVLFNLGRMVGKEFDLDIIVGPENDLRKEVLDLFDVYQADVCSRQISGLRYGFEATHQYLQERRPDLILNVSQPFPLGVAVVCLGKWKGVPSLLRITGDFLNIAPLFDSIIKKAWVYLRLNVFCKNVFRFADHIVAIGPNLAERLVCAGFSEEKVHAQYQPFDARRFSPIADNRQPELKADLGLNPSRKTILFVGRLNWMKGAGRLAEIIDRVLRRSEKYQFCLLGDGPDREVLTGYGSAVHAPGFVPHKIVHRYFQAADLLIHPSRTEGAVPHVVLEALGCGVPVIASPAGEIDNLVTMVTDNPDDYVEWILAGEEEWIRDSLPEHLNWERQSEQYKVLLDEAVGSRREVRSTGT</sequence>
<dbReference type="PANTHER" id="PTHR45947:SF3">
    <property type="entry name" value="SULFOQUINOVOSYL TRANSFERASE SQD2"/>
    <property type="match status" value="1"/>
</dbReference>
<dbReference type="Pfam" id="PF13692">
    <property type="entry name" value="Glyco_trans_1_4"/>
    <property type="match status" value="1"/>
</dbReference>
<comment type="caution">
    <text evidence="1">The sequence shown here is derived from an EMBL/GenBank/DDBJ whole genome shotgun (WGS) entry which is preliminary data.</text>
</comment>
<dbReference type="GO" id="GO:0016757">
    <property type="term" value="F:glycosyltransferase activity"/>
    <property type="evidence" value="ECO:0007669"/>
    <property type="project" value="TreeGrafter"/>
</dbReference>
<dbReference type="Proteomes" id="UP001155034">
    <property type="component" value="Unassembled WGS sequence"/>
</dbReference>
<reference evidence="1" key="1">
    <citation type="submission" date="2022-08" db="EMBL/GenBank/DDBJ databases">
        <title>Genomic Encyclopedia of Type Strains, Phase V (KMG-V): Genome sequencing to study the core and pangenomes of soil and plant-associated prokaryotes.</title>
        <authorList>
            <person name="Whitman W."/>
        </authorList>
    </citation>
    <scope>NUCLEOTIDE SEQUENCE</scope>
    <source>
        <strain evidence="1">SP2016B</strain>
    </source>
</reference>
<dbReference type="Gene3D" id="3.40.50.2000">
    <property type="entry name" value="Glycogen Phosphorylase B"/>
    <property type="match status" value="2"/>
</dbReference>
<proteinExistence type="predicted"/>
<organism evidence="1 2">
    <name type="scientific">Salinibacter ruber</name>
    <dbReference type="NCBI Taxonomy" id="146919"/>
    <lineage>
        <taxon>Bacteria</taxon>
        <taxon>Pseudomonadati</taxon>
        <taxon>Rhodothermota</taxon>
        <taxon>Rhodothermia</taxon>
        <taxon>Rhodothermales</taxon>
        <taxon>Salinibacteraceae</taxon>
        <taxon>Salinibacter</taxon>
    </lineage>
</organism>
<dbReference type="RefSeq" id="WP_259083310.1">
    <property type="nucleotide sequence ID" value="NZ_JANTYZ010000002.1"/>
</dbReference>
<gene>
    <name evidence="1" type="ORF">GGP82_001165</name>
</gene>
<accession>A0A9X2R6X0</accession>
<dbReference type="CDD" id="cd03801">
    <property type="entry name" value="GT4_PimA-like"/>
    <property type="match status" value="1"/>
</dbReference>
<dbReference type="SUPFAM" id="SSF53756">
    <property type="entry name" value="UDP-Glycosyltransferase/glycogen phosphorylase"/>
    <property type="match status" value="1"/>
</dbReference>
<dbReference type="AlphaFoldDB" id="A0A9X2R6X0"/>
<dbReference type="PANTHER" id="PTHR45947">
    <property type="entry name" value="SULFOQUINOVOSYL TRANSFERASE SQD2"/>
    <property type="match status" value="1"/>
</dbReference>
<dbReference type="EMBL" id="JANTYZ010000002">
    <property type="protein sequence ID" value="MCS3864619.1"/>
    <property type="molecule type" value="Genomic_DNA"/>
</dbReference>
<name>A0A9X2R6X0_9BACT</name>
<dbReference type="InterPro" id="IPR050194">
    <property type="entry name" value="Glycosyltransferase_grp1"/>
</dbReference>
<protein>
    <submittedName>
        <fullName evidence="1">Glycosyltransferase involved in cell wall biosynthesis</fullName>
    </submittedName>
</protein>
<evidence type="ECO:0000313" key="1">
    <source>
        <dbReference type="EMBL" id="MCS3864619.1"/>
    </source>
</evidence>